<proteinExistence type="predicted"/>
<comment type="caution">
    <text evidence="1">The sequence shown here is derived from an EMBL/GenBank/DDBJ whole genome shotgun (WGS) entry which is preliminary data.</text>
</comment>
<dbReference type="AlphaFoldDB" id="A0AAV5NJM0"/>
<evidence type="ECO:0000313" key="1">
    <source>
        <dbReference type="EMBL" id="GLQ70809.1"/>
    </source>
</evidence>
<dbReference type="EMBL" id="BSNX01000001">
    <property type="protein sequence ID" value="GLQ70809.1"/>
    <property type="molecule type" value="Genomic_DNA"/>
</dbReference>
<dbReference type="Proteomes" id="UP001156690">
    <property type="component" value="Unassembled WGS sequence"/>
</dbReference>
<dbReference type="RefSeq" id="WP_224055095.1">
    <property type="nucleotide sequence ID" value="NZ_AP025144.1"/>
</dbReference>
<organism evidence="1 2">
    <name type="scientific">Vibrio penaeicida</name>
    <dbReference type="NCBI Taxonomy" id="104609"/>
    <lineage>
        <taxon>Bacteria</taxon>
        <taxon>Pseudomonadati</taxon>
        <taxon>Pseudomonadota</taxon>
        <taxon>Gammaproteobacteria</taxon>
        <taxon>Vibrionales</taxon>
        <taxon>Vibrionaceae</taxon>
        <taxon>Vibrio</taxon>
    </lineage>
</organism>
<name>A0AAV5NJM0_9VIBR</name>
<evidence type="ECO:0000313" key="2">
    <source>
        <dbReference type="Proteomes" id="UP001156690"/>
    </source>
</evidence>
<protein>
    <submittedName>
        <fullName evidence="1">Uncharacterized protein</fullName>
    </submittedName>
</protein>
<reference evidence="2" key="1">
    <citation type="journal article" date="2019" name="Int. J. Syst. Evol. Microbiol.">
        <title>The Global Catalogue of Microorganisms (GCM) 10K type strain sequencing project: providing services to taxonomists for standard genome sequencing and annotation.</title>
        <authorList>
            <consortium name="The Broad Institute Genomics Platform"/>
            <consortium name="The Broad Institute Genome Sequencing Center for Infectious Disease"/>
            <person name="Wu L."/>
            <person name="Ma J."/>
        </authorList>
    </citation>
    <scope>NUCLEOTIDE SEQUENCE [LARGE SCALE GENOMIC DNA]</scope>
    <source>
        <strain evidence="2">NBRC 15640</strain>
    </source>
</reference>
<sequence length="237" mass="28389">MKLDNQELHELLVKKGVTHFHHANSLATAITFIEEEGLLSRGDVEKEDLIQTNQSSDDDDKDFDVWDDIFIDIVDLHGYFPRQNLYGPVLFKFNIDFLLDDDLDIWVTKNNPIYWNHQLKHSDKYFKSVKELRKSWQDYPTQQKMFTIRKPDRPVLFDNLEKIILDNPKVKIHEDISLRKEALRALKKATRKDKSLRDIITLRECRNCFCHDNYLNQIPVEDLERLFLPAWHEDFRY</sequence>
<gene>
    <name evidence="1" type="ORF">GCM10007932_01690</name>
</gene>
<accession>A0AAV5NJM0</accession>
<keyword evidence="2" id="KW-1185">Reference proteome</keyword>